<dbReference type="Proteomes" id="UP000248326">
    <property type="component" value="Unassembled WGS sequence"/>
</dbReference>
<dbReference type="InterPro" id="IPR050491">
    <property type="entry name" value="AmpC-like"/>
</dbReference>
<accession>A0A318SDP1</accession>
<organism evidence="2 3">
    <name type="scientific">Deinococcus yavapaiensis KR-236</name>
    <dbReference type="NCBI Taxonomy" id="694435"/>
    <lineage>
        <taxon>Bacteria</taxon>
        <taxon>Thermotogati</taxon>
        <taxon>Deinococcota</taxon>
        <taxon>Deinococci</taxon>
        <taxon>Deinococcales</taxon>
        <taxon>Deinococcaceae</taxon>
        <taxon>Deinococcus</taxon>
    </lineage>
</organism>
<evidence type="ECO:0000259" key="1">
    <source>
        <dbReference type="Pfam" id="PF00144"/>
    </source>
</evidence>
<sequence length="485" mass="53098">MSRGAEFVIVLLVLGGQSTVWLEVSTMTSTPGNASTEPFLDDLEALTRDLMTEHRVPGLALGLLRDDRPHVLCLGVTSVEHPLQVDEHTLFQIGSLTKTFTATAILRLVEQGRLDLDTPLRTYLPELRLKDESVAARVTLRHLLTHVAGWIGDFFEDTGNGDDALARYVDRMVTLEQITPLGEVWSYNNAAFCLAGRVLEVTTGQTYEQAVRTSLLRPLEMNESFFFPAEVMTRRFVVGHVKRDGDVRVARPWPIPRSNHPAGGLASSVTDLLKYARFQLGDGRSEAGERVLASETLRAMQHPESRAHLDWMMGLGWMFPKVGEERVIQHSGETNGQVSEFWVAPERGLAFALLTNAASGGALAQKVSEWVQQQLLGADPAVPEGRVVADEDLEAFAGAYDKLDDGASLDLAVQEGALVARFQPGVSFTGERVEAPPASTLQSCGDDRFVGVDGPGHGQVIEFLRDATGSVQYLRAGRVFVRRPS</sequence>
<dbReference type="InterPro" id="IPR012338">
    <property type="entry name" value="Beta-lactam/transpept-like"/>
</dbReference>
<dbReference type="SUPFAM" id="SSF56601">
    <property type="entry name" value="beta-lactamase/transpeptidase-like"/>
    <property type="match status" value="1"/>
</dbReference>
<dbReference type="Pfam" id="PF00144">
    <property type="entry name" value="Beta-lactamase"/>
    <property type="match status" value="1"/>
</dbReference>
<dbReference type="PANTHER" id="PTHR46825:SF8">
    <property type="entry name" value="BETA-LACTAMASE-RELATED"/>
    <property type="match status" value="1"/>
</dbReference>
<evidence type="ECO:0000313" key="2">
    <source>
        <dbReference type="EMBL" id="PYE50528.1"/>
    </source>
</evidence>
<feature type="domain" description="Beta-lactamase-related" evidence="1">
    <location>
        <begin position="44"/>
        <end position="365"/>
    </location>
</feature>
<gene>
    <name evidence="2" type="ORF">DES52_11746</name>
</gene>
<evidence type="ECO:0000313" key="3">
    <source>
        <dbReference type="Proteomes" id="UP000248326"/>
    </source>
</evidence>
<dbReference type="PANTHER" id="PTHR46825">
    <property type="entry name" value="D-ALANYL-D-ALANINE-CARBOXYPEPTIDASE/ENDOPEPTIDASE AMPH"/>
    <property type="match status" value="1"/>
</dbReference>
<dbReference type="Gene3D" id="3.40.710.10">
    <property type="entry name" value="DD-peptidase/beta-lactamase superfamily"/>
    <property type="match status" value="1"/>
</dbReference>
<name>A0A318SDP1_9DEIO</name>
<comment type="caution">
    <text evidence="2">The sequence shown here is derived from an EMBL/GenBank/DDBJ whole genome shotgun (WGS) entry which is preliminary data.</text>
</comment>
<dbReference type="EMBL" id="QJSX01000017">
    <property type="protein sequence ID" value="PYE50528.1"/>
    <property type="molecule type" value="Genomic_DNA"/>
</dbReference>
<dbReference type="InterPro" id="IPR001466">
    <property type="entry name" value="Beta-lactam-related"/>
</dbReference>
<dbReference type="AlphaFoldDB" id="A0A318SDP1"/>
<protein>
    <submittedName>
        <fullName evidence="2">CubicO group peptidase (Beta-lactamase class C family)</fullName>
    </submittedName>
</protein>
<keyword evidence="3" id="KW-1185">Reference proteome</keyword>
<proteinExistence type="predicted"/>
<reference evidence="2 3" key="1">
    <citation type="submission" date="2018-06" db="EMBL/GenBank/DDBJ databases">
        <title>Genomic Encyclopedia of Type Strains, Phase IV (KMG-IV): sequencing the most valuable type-strain genomes for metagenomic binning, comparative biology and taxonomic classification.</title>
        <authorList>
            <person name="Goeker M."/>
        </authorList>
    </citation>
    <scope>NUCLEOTIDE SEQUENCE [LARGE SCALE GENOMIC DNA]</scope>
    <source>
        <strain evidence="2 3">DSM 18048</strain>
    </source>
</reference>